<dbReference type="EMBL" id="UZWD01000041">
    <property type="protein sequence ID" value="VDS06302.1"/>
    <property type="molecule type" value="Genomic_DNA"/>
</dbReference>
<evidence type="ECO:0008006" key="4">
    <source>
        <dbReference type="Google" id="ProtNLM"/>
    </source>
</evidence>
<feature type="chain" id="PRO_5018524253" description="DUF2147 domain-containing protein" evidence="1">
    <location>
        <begin position="23"/>
        <end position="150"/>
    </location>
</feature>
<feature type="signal peptide" evidence="1">
    <location>
        <begin position="1"/>
        <end position="22"/>
    </location>
</feature>
<name>A0A3S4CEL1_9HYPH</name>
<dbReference type="RefSeq" id="WP_126151823.1">
    <property type="nucleotide sequence ID" value="NZ_JBHTMH010000001.1"/>
</dbReference>
<dbReference type="InterPro" id="IPR012674">
    <property type="entry name" value="Calycin"/>
</dbReference>
<dbReference type="AlphaFoldDB" id="A0A3S4CEL1"/>
<dbReference type="Proteomes" id="UP000268844">
    <property type="component" value="Unassembled WGS sequence"/>
</dbReference>
<protein>
    <recommendedName>
        <fullName evidence="4">DUF2147 domain-containing protein</fullName>
    </recommendedName>
</protein>
<reference evidence="2 3" key="1">
    <citation type="submission" date="2018-12" db="EMBL/GenBank/DDBJ databases">
        <authorList>
            <person name="Criscuolo A."/>
        </authorList>
    </citation>
    <scope>NUCLEOTIDE SEQUENCE [LARGE SCALE GENOMIC DNA]</scope>
    <source>
        <strain evidence="2">ACIP1116281</strain>
    </source>
</reference>
<evidence type="ECO:0000313" key="3">
    <source>
        <dbReference type="Proteomes" id="UP000268844"/>
    </source>
</evidence>
<organism evidence="2 3">
    <name type="scientific">Devosia equisanguinis</name>
    <dbReference type="NCBI Taxonomy" id="2490941"/>
    <lineage>
        <taxon>Bacteria</taxon>
        <taxon>Pseudomonadati</taxon>
        <taxon>Pseudomonadota</taxon>
        <taxon>Alphaproteobacteria</taxon>
        <taxon>Hyphomicrobiales</taxon>
        <taxon>Devosiaceae</taxon>
        <taxon>Devosia</taxon>
    </lineage>
</organism>
<keyword evidence="3" id="KW-1185">Reference proteome</keyword>
<proteinExistence type="predicted"/>
<accession>A0A3S4CEL1</accession>
<evidence type="ECO:0000256" key="1">
    <source>
        <dbReference type="SAM" id="SignalP"/>
    </source>
</evidence>
<evidence type="ECO:0000313" key="2">
    <source>
        <dbReference type="EMBL" id="VDS06302.1"/>
    </source>
</evidence>
<gene>
    <name evidence="2" type="ORF">DEVEQU_03460</name>
</gene>
<sequence>MQPNIRRLVFALLLPLAGPALAEDIDCTDFMTGKWVGVGEVSNFGQIINVDNTLILDADGTFKTAYRFQHKGQDWQEQTMEGAWTAQSGEDAGTCAVSMAIEGTLENGGSYSSSSQSTYVIVDADTVTSMDFPLQRMKDDTEGSAPPASQ</sequence>
<keyword evidence="1" id="KW-0732">Signal</keyword>
<dbReference type="OrthoDB" id="8162269at2"/>
<dbReference type="SUPFAM" id="SSF50814">
    <property type="entry name" value="Lipocalins"/>
    <property type="match status" value="1"/>
</dbReference>